<feature type="compositionally biased region" description="Polar residues" evidence="5">
    <location>
        <begin position="208"/>
        <end position="217"/>
    </location>
</feature>
<comment type="caution">
    <text evidence="6">The sequence shown here is derived from an EMBL/GenBank/DDBJ whole genome shotgun (WGS) entry which is preliminary data.</text>
</comment>
<name>A0A9D4KSU9_DREPO</name>
<evidence type="ECO:0000256" key="2">
    <source>
        <dbReference type="ARBA" id="ARBA00010059"/>
    </source>
</evidence>
<dbReference type="SUPFAM" id="SSF50784">
    <property type="entry name" value="Transcription factor IIA (TFIIA), beta-barrel domain"/>
    <property type="match status" value="1"/>
</dbReference>
<dbReference type="Gene3D" id="1.10.287.100">
    <property type="match status" value="1"/>
</dbReference>
<dbReference type="InterPro" id="IPR009088">
    <property type="entry name" value="TFIIA_b-brl"/>
</dbReference>
<protein>
    <recommendedName>
        <fullName evidence="8">Transcription initiation factor IIA subunit 1</fullName>
    </recommendedName>
</protein>
<accession>A0A9D4KSU9</accession>
<evidence type="ECO:0008006" key="8">
    <source>
        <dbReference type="Google" id="ProtNLM"/>
    </source>
</evidence>
<dbReference type="OrthoDB" id="6275927at2759"/>
<dbReference type="PANTHER" id="PTHR12694">
    <property type="entry name" value="TRANSCRIPTION INITIATION FACTOR IIA SUBUNIT 1"/>
    <property type="match status" value="1"/>
</dbReference>
<evidence type="ECO:0000256" key="3">
    <source>
        <dbReference type="ARBA" id="ARBA00023163"/>
    </source>
</evidence>
<dbReference type="Proteomes" id="UP000828390">
    <property type="component" value="Unassembled WGS sequence"/>
</dbReference>
<dbReference type="Gene3D" id="2.30.18.10">
    <property type="entry name" value="Transcription factor IIA (TFIIA), beta-barrel domain"/>
    <property type="match status" value="1"/>
</dbReference>
<dbReference type="InterPro" id="IPR004855">
    <property type="entry name" value="TFIIA_asu/bsu"/>
</dbReference>
<evidence type="ECO:0000313" key="6">
    <source>
        <dbReference type="EMBL" id="KAH3844466.1"/>
    </source>
</evidence>
<dbReference type="GO" id="GO:0006367">
    <property type="term" value="P:transcription initiation at RNA polymerase II promoter"/>
    <property type="evidence" value="ECO:0007669"/>
    <property type="project" value="InterPro"/>
</dbReference>
<reference evidence="6" key="2">
    <citation type="submission" date="2020-11" db="EMBL/GenBank/DDBJ databases">
        <authorList>
            <person name="McCartney M.A."/>
            <person name="Auch B."/>
            <person name="Kono T."/>
            <person name="Mallez S."/>
            <person name="Becker A."/>
            <person name="Gohl D.M."/>
            <person name="Silverstein K.A.T."/>
            <person name="Koren S."/>
            <person name="Bechman K.B."/>
            <person name="Herman A."/>
            <person name="Abrahante J.E."/>
            <person name="Garbe J."/>
        </authorList>
    </citation>
    <scope>NUCLEOTIDE SEQUENCE</scope>
    <source>
        <strain evidence="6">Duluth1</strain>
        <tissue evidence="6">Whole animal</tissue>
    </source>
</reference>
<feature type="region of interest" description="Disordered" evidence="5">
    <location>
        <begin position="256"/>
        <end position="318"/>
    </location>
</feature>
<dbReference type="FunFam" id="1.10.287.100:FF:000001">
    <property type="entry name" value="Transcription initiation factor IIA subunit"/>
    <property type="match status" value="1"/>
</dbReference>
<reference evidence="6" key="1">
    <citation type="journal article" date="2019" name="bioRxiv">
        <title>The Genome of the Zebra Mussel, Dreissena polymorpha: A Resource for Invasive Species Research.</title>
        <authorList>
            <person name="McCartney M.A."/>
            <person name="Auch B."/>
            <person name="Kono T."/>
            <person name="Mallez S."/>
            <person name="Zhang Y."/>
            <person name="Obille A."/>
            <person name="Becker A."/>
            <person name="Abrahante J.E."/>
            <person name="Garbe J."/>
            <person name="Badalamenti J.P."/>
            <person name="Herman A."/>
            <person name="Mangelson H."/>
            <person name="Liachko I."/>
            <person name="Sullivan S."/>
            <person name="Sone E.D."/>
            <person name="Koren S."/>
            <person name="Silverstein K.A.T."/>
            <person name="Beckman K.B."/>
            <person name="Gohl D.M."/>
        </authorList>
    </citation>
    <scope>NUCLEOTIDE SEQUENCE</scope>
    <source>
        <strain evidence="6">Duluth1</strain>
        <tissue evidence="6">Whole animal</tissue>
    </source>
</reference>
<dbReference type="CDD" id="cd07976">
    <property type="entry name" value="TFIIA_alpha_beta_like"/>
    <property type="match status" value="2"/>
</dbReference>
<evidence type="ECO:0000313" key="7">
    <source>
        <dbReference type="Proteomes" id="UP000828390"/>
    </source>
</evidence>
<evidence type="ECO:0000256" key="1">
    <source>
        <dbReference type="ARBA" id="ARBA00004123"/>
    </source>
</evidence>
<comment type="subcellular location">
    <subcellularLocation>
        <location evidence="1">Nucleus</location>
    </subcellularLocation>
</comment>
<keyword evidence="7" id="KW-1185">Reference proteome</keyword>
<evidence type="ECO:0000256" key="5">
    <source>
        <dbReference type="SAM" id="MobiDB-lite"/>
    </source>
</evidence>
<keyword evidence="4" id="KW-0539">Nucleus</keyword>
<evidence type="ECO:0000256" key="4">
    <source>
        <dbReference type="ARBA" id="ARBA00023242"/>
    </source>
</evidence>
<feature type="compositionally biased region" description="Acidic residues" evidence="5">
    <location>
        <begin position="272"/>
        <end position="316"/>
    </location>
</feature>
<feature type="compositionally biased region" description="Basic and acidic residues" evidence="5">
    <location>
        <begin position="190"/>
        <end position="207"/>
    </location>
</feature>
<dbReference type="SMART" id="SM01371">
    <property type="entry name" value="TFIIA"/>
    <property type="match status" value="1"/>
</dbReference>
<dbReference type="EMBL" id="JAIWYP010000003">
    <property type="protein sequence ID" value="KAH3844466.1"/>
    <property type="molecule type" value="Genomic_DNA"/>
</dbReference>
<sequence>MSNASSTRKVYMSVVEDVISNVREAFLDEVVDEQVLQELKQLWESKLNSSRALETAEPEPPAPTQGGNLPFSLIQQQNAQTAGKVQMATLQQHIPLQLTSDGQITSAASMAFSAQGGMFQSHQIQALVGMSPGTQLAFQQTATGQYVLVSPGVTQGQLVGIPHQAIIQAQPGQVSQIQQIQGQTLPQFDGAHDPDHCISSQHRDIHSNTESSPSISSAYILGASGGDNELVDIEIEVSPKLGQRLCRDLNRQKVGGRIPQLDGKHDTSSSEGDFDDDDDNNDDDDDKEEAEDEGEEEEPLNSEDDLSEEDPSELFDTDNVVVCQFEKISRNKGKWKFNLKDGIMNLEGKDHVFQKGTGEADW</sequence>
<dbReference type="PANTHER" id="PTHR12694:SF8">
    <property type="entry name" value="TRANSCRIPTION INITIATION FACTOR IIA SUBUNIT 1"/>
    <property type="match status" value="1"/>
</dbReference>
<feature type="region of interest" description="Disordered" evidence="5">
    <location>
        <begin position="187"/>
        <end position="220"/>
    </location>
</feature>
<proteinExistence type="inferred from homology"/>
<dbReference type="SUPFAM" id="SSF47396">
    <property type="entry name" value="Transcription factor IIA (TFIIA), alpha-helical domain"/>
    <property type="match status" value="1"/>
</dbReference>
<gene>
    <name evidence="6" type="ORF">DPMN_086724</name>
</gene>
<feature type="region of interest" description="Disordered" evidence="5">
    <location>
        <begin position="51"/>
        <end position="70"/>
    </location>
</feature>
<dbReference type="AlphaFoldDB" id="A0A9D4KSU9"/>
<keyword evidence="3" id="KW-0804">Transcription</keyword>
<dbReference type="Pfam" id="PF03153">
    <property type="entry name" value="TFIIA"/>
    <property type="match status" value="2"/>
</dbReference>
<dbReference type="GO" id="GO:0005672">
    <property type="term" value="C:transcription factor TFIIA complex"/>
    <property type="evidence" value="ECO:0007669"/>
    <property type="project" value="InterPro"/>
</dbReference>
<comment type="similarity">
    <text evidence="2">Belongs to the TFIIA subunit 1 family.</text>
</comment>
<organism evidence="6 7">
    <name type="scientific">Dreissena polymorpha</name>
    <name type="common">Zebra mussel</name>
    <name type="synonym">Mytilus polymorpha</name>
    <dbReference type="NCBI Taxonomy" id="45954"/>
    <lineage>
        <taxon>Eukaryota</taxon>
        <taxon>Metazoa</taxon>
        <taxon>Spiralia</taxon>
        <taxon>Lophotrochozoa</taxon>
        <taxon>Mollusca</taxon>
        <taxon>Bivalvia</taxon>
        <taxon>Autobranchia</taxon>
        <taxon>Heteroconchia</taxon>
        <taxon>Euheterodonta</taxon>
        <taxon>Imparidentia</taxon>
        <taxon>Neoheterodontei</taxon>
        <taxon>Myida</taxon>
        <taxon>Dreissenoidea</taxon>
        <taxon>Dreissenidae</taxon>
        <taxon>Dreissena</taxon>
    </lineage>
</organism>